<comment type="subunit">
    <text evidence="5">Heterooligomer composed of large and small subunits.</text>
</comment>
<dbReference type="InterPro" id="IPR003753">
    <property type="entry name" value="Exonuc_VII_L"/>
</dbReference>
<keyword evidence="4 5" id="KW-0269">Exonuclease</keyword>
<dbReference type="GO" id="GO:0009318">
    <property type="term" value="C:exodeoxyribonuclease VII complex"/>
    <property type="evidence" value="ECO:0007669"/>
    <property type="project" value="UniProtKB-UniRule"/>
</dbReference>
<dbReference type="Pfam" id="PF02601">
    <property type="entry name" value="Exonuc_VII_L"/>
    <property type="match status" value="1"/>
</dbReference>
<evidence type="ECO:0000313" key="10">
    <source>
        <dbReference type="EMBL" id="RDV02731.1"/>
    </source>
</evidence>
<evidence type="ECO:0000259" key="8">
    <source>
        <dbReference type="Pfam" id="PF02601"/>
    </source>
</evidence>
<protein>
    <recommendedName>
        <fullName evidence="5">Exodeoxyribonuclease 7 large subunit</fullName>
        <ecNumber evidence="5">3.1.11.6</ecNumber>
    </recommendedName>
    <alternativeName>
        <fullName evidence="5">Exodeoxyribonuclease VII large subunit</fullName>
        <shortName evidence="5">Exonuclease VII large subunit</shortName>
    </alternativeName>
</protein>
<evidence type="ECO:0000256" key="5">
    <source>
        <dbReference type="HAMAP-Rule" id="MF_00378"/>
    </source>
</evidence>
<name>A0A371B5N5_9SPHN</name>
<evidence type="ECO:0000313" key="11">
    <source>
        <dbReference type="Proteomes" id="UP000263833"/>
    </source>
</evidence>
<organism evidence="10 11">
    <name type="scientific">Sphingorhabdus pulchriflava</name>
    <dbReference type="NCBI Taxonomy" id="2292257"/>
    <lineage>
        <taxon>Bacteria</taxon>
        <taxon>Pseudomonadati</taxon>
        <taxon>Pseudomonadota</taxon>
        <taxon>Alphaproteobacteria</taxon>
        <taxon>Sphingomonadales</taxon>
        <taxon>Sphingomonadaceae</taxon>
        <taxon>Sphingorhabdus</taxon>
    </lineage>
</organism>
<dbReference type="OrthoDB" id="9802795at2"/>
<evidence type="ECO:0000256" key="3">
    <source>
        <dbReference type="ARBA" id="ARBA00022801"/>
    </source>
</evidence>
<feature type="domain" description="OB-fold nucleic acid binding" evidence="9">
    <location>
        <begin position="27"/>
        <end position="120"/>
    </location>
</feature>
<sequence length="491" mass="52989">MDSPFPDEEGNSRLLAEAKAGSNAPALSVSEISNALKRTVEDRFGHVRVRGEISGFKRAASGHLYFSLKDTDAKLDGVMWKGNAGRLPFAPEDGLEVIATGKLTTYAGRSSYQIVADRMELAGEGALMLLFEKLKARLAAEGLFDGARKCPIPYLPRTIGIVTSPTGAVIRDMMHRLEDRFPSHVILWPVMVQGDGAAAQIAAAVRGFSAMPEDGPIPRPDLLIVARGGGSIEDLWAFNEEVVIRAVAGSSIPVISAVGHETDTTLCDYAADLRAPTPSAAAEMAVPVRLDLAERLSGAEMRLTGGLRRLLQRSMERLENLRRLMPNAQDIVANRQQRADDLNERLRRGLERRADLAKIAFVGVSARLNPALLSRPLDRQRERLGAMRLTTVSLQRRVIEGRSRLSGIERLLASLHPEAPLQRGFARITSADGKTTIMNSAQAQAAGQVRINFADGSIAADISGADTPRAPIAPKPSRPKAAGQHDLFGEG</sequence>
<dbReference type="RefSeq" id="WP_115549833.1">
    <property type="nucleotide sequence ID" value="NZ_QRGP01000002.1"/>
</dbReference>
<evidence type="ECO:0000256" key="2">
    <source>
        <dbReference type="ARBA" id="ARBA00022722"/>
    </source>
</evidence>
<accession>A0A371B5N5</accession>
<keyword evidence="2 5" id="KW-0540">Nuclease</keyword>
<evidence type="ECO:0000259" key="9">
    <source>
        <dbReference type="Pfam" id="PF13742"/>
    </source>
</evidence>
<comment type="caution">
    <text evidence="10">The sequence shown here is derived from an EMBL/GenBank/DDBJ whole genome shotgun (WGS) entry which is preliminary data.</text>
</comment>
<comment type="function">
    <text evidence="5">Bidirectionally degrades single-stranded DNA into large acid-insoluble oligonucleotides, which are then degraded further into small acid-soluble oligonucleotides.</text>
</comment>
<proteinExistence type="inferred from homology"/>
<dbReference type="GO" id="GO:0008855">
    <property type="term" value="F:exodeoxyribonuclease VII activity"/>
    <property type="evidence" value="ECO:0007669"/>
    <property type="project" value="UniProtKB-UniRule"/>
</dbReference>
<dbReference type="HAMAP" id="MF_00378">
    <property type="entry name" value="Exonuc_7_L"/>
    <property type="match status" value="1"/>
</dbReference>
<dbReference type="GO" id="GO:0005737">
    <property type="term" value="C:cytoplasm"/>
    <property type="evidence" value="ECO:0007669"/>
    <property type="project" value="UniProtKB-SubCell"/>
</dbReference>
<dbReference type="NCBIfam" id="TIGR00237">
    <property type="entry name" value="xseA"/>
    <property type="match status" value="1"/>
</dbReference>
<dbReference type="PANTHER" id="PTHR30008:SF0">
    <property type="entry name" value="EXODEOXYRIBONUCLEASE 7 LARGE SUBUNIT"/>
    <property type="match status" value="1"/>
</dbReference>
<dbReference type="Proteomes" id="UP000263833">
    <property type="component" value="Unassembled WGS sequence"/>
</dbReference>
<dbReference type="GO" id="GO:0006308">
    <property type="term" value="P:DNA catabolic process"/>
    <property type="evidence" value="ECO:0007669"/>
    <property type="project" value="UniProtKB-UniRule"/>
</dbReference>
<dbReference type="PANTHER" id="PTHR30008">
    <property type="entry name" value="EXODEOXYRIBONUCLEASE 7 LARGE SUBUNIT"/>
    <property type="match status" value="1"/>
</dbReference>
<keyword evidence="3 5" id="KW-0378">Hydrolase</keyword>
<dbReference type="AlphaFoldDB" id="A0A371B5N5"/>
<comment type="catalytic activity">
    <reaction evidence="5 6">
        <text>Exonucleolytic cleavage in either 5'- to 3'- or 3'- to 5'-direction to yield nucleoside 5'-phosphates.</text>
        <dbReference type="EC" id="3.1.11.6"/>
    </reaction>
</comment>
<comment type="similarity">
    <text evidence="5 6">Belongs to the XseA family.</text>
</comment>
<dbReference type="CDD" id="cd04489">
    <property type="entry name" value="ExoVII_LU_OBF"/>
    <property type="match status" value="1"/>
</dbReference>
<evidence type="ECO:0000256" key="1">
    <source>
        <dbReference type="ARBA" id="ARBA00022490"/>
    </source>
</evidence>
<gene>
    <name evidence="5" type="primary">xseA</name>
    <name evidence="10" type="ORF">DXH95_12350</name>
</gene>
<comment type="subcellular location">
    <subcellularLocation>
        <location evidence="5 6">Cytoplasm</location>
    </subcellularLocation>
</comment>
<feature type="domain" description="Exonuclease VII large subunit C-terminal" evidence="8">
    <location>
        <begin position="143"/>
        <end position="460"/>
    </location>
</feature>
<keyword evidence="11" id="KW-1185">Reference proteome</keyword>
<feature type="region of interest" description="Disordered" evidence="7">
    <location>
        <begin position="464"/>
        <end position="491"/>
    </location>
</feature>
<evidence type="ECO:0000256" key="7">
    <source>
        <dbReference type="SAM" id="MobiDB-lite"/>
    </source>
</evidence>
<evidence type="ECO:0000256" key="4">
    <source>
        <dbReference type="ARBA" id="ARBA00022839"/>
    </source>
</evidence>
<dbReference type="EMBL" id="QRGP01000002">
    <property type="protein sequence ID" value="RDV02731.1"/>
    <property type="molecule type" value="Genomic_DNA"/>
</dbReference>
<dbReference type="InterPro" id="IPR025824">
    <property type="entry name" value="OB-fold_nuc-bd_dom"/>
</dbReference>
<reference evidence="11" key="1">
    <citation type="submission" date="2018-08" db="EMBL/GenBank/DDBJ databases">
        <authorList>
            <person name="Kim S.-J."/>
            <person name="Jung G.-Y."/>
        </authorList>
    </citation>
    <scope>NUCLEOTIDE SEQUENCE [LARGE SCALE GENOMIC DNA]</scope>
    <source>
        <strain evidence="11">GY_G</strain>
    </source>
</reference>
<evidence type="ECO:0000256" key="6">
    <source>
        <dbReference type="RuleBase" id="RU004355"/>
    </source>
</evidence>
<dbReference type="EC" id="3.1.11.6" evidence="5"/>
<dbReference type="InterPro" id="IPR020579">
    <property type="entry name" value="Exonuc_VII_lsu_C"/>
</dbReference>
<dbReference type="Pfam" id="PF13742">
    <property type="entry name" value="tRNA_anti_2"/>
    <property type="match status" value="1"/>
</dbReference>
<keyword evidence="1 5" id="KW-0963">Cytoplasm</keyword>
<dbReference type="GO" id="GO:0003676">
    <property type="term" value="F:nucleic acid binding"/>
    <property type="evidence" value="ECO:0007669"/>
    <property type="project" value="InterPro"/>
</dbReference>